<reference evidence="1" key="1">
    <citation type="submission" date="2014-09" db="EMBL/GenBank/DDBJ databases">
        <authorList>
            <person name="Magalhaes I.L.F."/>
            <person name="Oliveira U."/>
            <person name="Santos F.R."/>
            <person name="Vidigal T.H.D.A."/>
            <person name="Brescovit A.D."/>
            <person name="Santos A.J."/>
        </authorList>
    </citation>
    <scope>NUCLEOTIDE SEQUENCE</scope>
    <source>
        <tissue evidence="1">Shoot tissue taken approximately 20 cm above the soil surface</tissue>
    </source>
</reference>
<name>A0A0A9GY69_ARUDO</name>
<organism evidence="1">
    <name type="scientific">Arundo donax</name>
    <name type="common">Giant reed</name>
    <name type="synonym">Donax arundinaceus</name>
    <dbReference type="NCBI Taxonomy" id="35708"/>
    <lineage>
        <taxon>Eukaryota</taxon>
        <taxon>Viridiplantae</taxon>
        <taxon>Streptophyta</taxon>
        <taxon>Embryophyta</taxon>
        <taxon>Tracheophyta</taxon>
        <taxon>Spermatophyta</taxon>
        <taxon>Magnoliopsida</taxon>
        <taxon>Liliopsida</taxon>
        <taxon>Poales</taxon>
        <taxon>Poaceae</taxon>
        <taxon>PACMAD clade</taxon>
        <taxon>Arundinoideae</taxon>
        <taxon>Arundineae</taxon>
        <taxon>Arundo</taxon>
    </lineage>
</organism>
<evidence type="ECO:0000313" key="1">
    <source>
        <dbReference type="EMBL" id="JAE28489.1"/>
    </source>
</evidence>
<proteinExistence type="predicted"/>
<sequence>MPLRLWGCYIFLLYGQFRETKGLYTYREAKAIYNLE</sequence>
<dbReference type="EMBL" id="GBRH01169407">
    <property type="protein sequence ID" value="JAE28489.1"/>
    <property type="molecule type" value="Transcribed_RNA"/>
</dbReference>
<reference evidence="1" key="2">
    <citation type="journal article" date="2015" name="Data Brief">
        <title>Shoot transcriptome of the giant reed, Arundo donax.</title>
        <authorList>
            <person name="Barrero R.A."/>
            <person name="Guerrero F.D."/>
            <person name="Moolhuijzen P."/>
            <person name="Goolsby J.A."/>
            <person name="Tidwell J."/>
            <person name="Bellgard S.E."/>
            <person name="Bellgard M.I."/>
        </authorList>
    </citation>
    <scope>NUCLEOTIDE SEQUENCE</scope>
    <source>
        <tissue evidence="1">Shoot tissue taken approximately 20 cm above the soil surface</tissue>
    </source>
</reference>
<protein>
    <submittedName>
        <fullName evidence="1">Uncharacterized protein</fullName>
    </submittedName>
</protein>
<accession>A0A0A9GY69</accession>
<dbReference type="AlphaFoldDB" id="A0A0A9GY69"/>